<dbReference type="PANTHER" id="PTHR24211:SF37">
    <property type="entry name" value="PROTEIN ESPINAS-LIKE PROTEIN"/>
    <property type="match status" value="1"/>
</dbReference>
<dbReference type="CDD" id="cd09340">
    <property type="entry name" value="LIM1_Testin_like"/>
    <property type="match status" value="1"/>
</dbReference>
<feature type="domain" description="LIM zinc-binding" evidence="7">
    <location>
        <begin position="434"/>
        <end position="491"/>
    </location>
</feature>
<dbReference type="CDD" id="cd09430">
    <property type="entry name" value="LIM5_LIMPETin"/>
    <property type="match status" value="1"/>
</dbReference>
<dbReference type="Proteomes" id="UP000694865">
    <property type="component" value="Unplaced"/>
</dbReference>
<evidence type="ECO:0000256" key="3">
    <source>
        <dbReference type="ARBA" id="ARBA00022771"/>
    </source>
</evidence>
<dbReference type="InterPro" id="IPR056807">
    <property type="entry name" value="LIM_FHL1/2/3/5_N"/>
</dbReference>
<gene>
    <name evidence="10" type="primary">LOC100378654</name>
</gene>
<dbReference type="Pfam" id="PF06297">
    <property type="entry name" value="PET"/>
    <property type="match status" value="1"/>
</dbReference>
<dbReference type="Pfam" id="PF25076">
    <property type="entry name" value="LIM_FHL2-3_N"/>
    <property type="match status" value="1"/>
</dbReference>
<evidence type="ECO:0000256" key="1">
    <source>
        <dbReference type="ARBA" id="ARBA00022723"/>
    </source>
</evidence>
<dbReference type="Pfam" id="PF00412">
    <property type="entry name" value="LIM"/>
    <property type="match status" value="5"/>
</dbReference>
<dbReference type="InterPro" id="IPR001781">
    <property type="entry name" value="Znf_LIM"/>
</dbReference>
<dbReference type="PANTHER" id="PTHR24211">
    <property type="entry name" value="LIM DOMAIN-CONTAINING PROTEIN"/>
    <property type="match status" value="1"/>
</dbReference>
<dbReference type="PROSITE" id="PS50023">
    <property type="entry name" value="LIM_DOMAIN_2"/>
    <property type="match status" value="5"/>
</dbReference>
<keyword evidence="3" id="KW-0863">Zinc-finger</keyword>
<dbReference type="InterPro" id="IPR047120">
    <property type="entry name" value="Pk/Esn/Tes"/>
</dbReference>
<dbReference type="CDD" id="cd09343">
    <property type="entry name" value="LIM1_FHL"/>
    <property type="match status" value="1"/>
</dbReference>
<evidence type="ECO:0000313" key="9">
    <source>
        <dbReference type="Proteomes" id="UP000694865"/>
    </source>
</evidence>
<dbReference type="CDD" id="cd09341">
    <property type="entry name" value="LIM2_Testin_like"/>
    <property type="match status" value="1"/>
</dbReference>
<reference evidence="10" key="1">
    <citation type="submission" date="2025-08" db="UniProtKB">
        <authorList>
            <consortium name="RefSeq"/>
        </authorList>
    </citation>
    <scope>IDENTIFICATION</scope>
    <source>
        <tissue evidence="10">Testes</tissue>
    </source>
</reference>
<dbReference type="PROSITE" id="PS00478">
    <property type="entry name" value="LIM_DOMAIN_1"/>
    <property type="match status" value="3"/>
</dbReference>
<feature type="domain" description="LIM zinc-binding" evidence="7">
    <location>
        <begin position="492"/>
        <end position="551"/>
    </location>
</feature>
<keyword evidence="9" id="KW-1185">Reference proteome</keyword>
<dbReference type="RefSeq" id="XP_002731816.2">
    <property type="nucleotide sequence ID" value="XM_002731770.2"/>
</dbReference>
<proteinExistence type="predicted"/>
<keyword evidence="4 6" id="KW-0862">Zinc</keyword>
<evidence type="ECO:0000256" key="4">
    <source>
        <dbReference type="ARBA" id="ARBA00022833"/>
    </source>
</evidence>
<dbReference type="CDD" id="cd09830">
    <property type="entry name" value="PET_LIMPETin_LIM-9"/>
    <property type="match status" value="1"/>
</dbReference>
<evidence type="ECO:0000256" key="2">
    <source>
        <dbReference type="ARBA" id="ARBA00022737"/>
    </source>
</evidence>
<evidence type="ECO:0000259" key="8">
    <source>
        <dbReference type="PROSITE" id="PS51303"/>
    </source>
</evidence>
<keyword evidence="2" id="KW-0677">Repeat</keyword>
<feature type="domain" description="PET" evidence="8">
    <location>
        <begin position="76"/>
        <end position="187"/>
    </location>
</feature>
<name>A0ABM0GKE5_SACKO</name>
<evidence type="ECO:0000256" key="5">
    <source>
        <dbReference type="ARBA" id="ARBA00023038"/>
    </source>
</evidence>
<dbReference type="GeneID" id="100378654"/>
<dbReference type="PROSITE" id="PS51303">
    <property type="entry name" value="PET"/>
    <property type="match status" value="1"/>
</dbReference>
<feature type="domain" description="LIM zinc-binding" evidence="7">
    <location>
        <begin position="186"/>
        <end position="250"/>
    </location>
</feature>
<dbReference type="SUPFAM" id="SSF57716">
    <property type="entry name" value="Glucocorticoid receptor-like (DNA-binding domain)"/>
    <property type="match status" value="6"/>
</dbReference>
<accession>A0ABM0GKE5</accession>
<feature type="domain" description="LIM zinc-binding" evidence="7">
    <location>
        <begin position="372"/>
        <end position="433"/>
    </location>
</feature>
<dbReference type="CDD" id="cd09425">
    <property type="entry name" value="LIM4_LIMPETin"/>
    <property type="match status" value="1"/>
</dbReference>
<dbReference type="SMART" id="SM00132">
    <property type="entry name" value="LIM"/>
    <property type="match status" value="6"/>
</dbReference>
<evidence type="ECO:0000256" key="6">
    <source>
        <dbReference type="PROSITE-ProRule" id="PRU00125"/>
    </source>
</evidence>
<feature type="domain" description="LIM zinc-binding" evidence="7">
    <location>
        <begin position="251"/>
        <end position="311"/>
    </location>
</feature>
<dbReference type="InterPro" id="IPR010442">
    <property type="entry name" value="PET_domain"/>
</dbReference>
<dbReference type="Gene3D" id="2.10.110.10">
    <property type="entry name" value="Cysteine Rich Protein"/>
    <property type="match status" value="6"/>
</dbReference>
<organism evidence="9 10">
    <name type="scientific">Saccoglossus kowalevskii</name>
    <name type="common">Acorn worm</name>
    <dbReference type="NCBI Taxonomy" id="10224"/>
    <lineage>
        <taxon>Eukaryota</taxon>
        <taxon>Metazoa</taxon>
        <taxon>Hemichordata</taxon>
        <taxon>Enteropneusta</taxon>
        <taxon>Harrimaniidae</taxon>
        <taxon>Saccoglossus</taxon>
    </lineage>
</organism>
<dbReference type="CDD" id="cd09347">
    <property type="entry name" value="LIM4_FHL"/>
    <property type="match status" value="1"/>
</dbReference>
<keyword evidence="1 6" id="KW-0479">Metal-binding</keyword>
<sequence length="551" mass="63069">MAESELVAVTAAPRTRKKIQVQELDAGQPCLNCNEQCTGFQPHQWRKNCLNCRCLRIEHDIIHDNYVTVKEHMGLTSSEDDSTKEEKERSVSHGYSWVPAQLDSEKIDKYMSSLPNSSIPKLHTPGETNRDKQMILQIPRQDLSLDFCTLMEDTEDAVEQFTNFVEYRDAEAFGIGIVKDPIPTDMECFKCKGEIPAGEMAVFTDKLADDICWHPFCFCCHECDELLVDLAYFFKDGEIYDERHYAELITPRCEACDELIFAGEFTKAMNENFHSGHFCCFNCDNSLTGQRYILREDHPYCIKCYEDVFANTCEECSLKIGTDFKDLSYKDRHWHEQCFFCHECNTSLVDKPFAARDDDLFCSNCHDNKFAARCDGCKDIFKSGMKKMEYKGQQWHEHCFVCVNCKEKIGSDSFIPKDGSIYCVPCYEDIFGTKCNNCTKIINAGGVTYRGEPFHKECFVCNDCKKPLAGMRFTSREDKPYCADCFGERFAKKCTSCSKPITGMGGTKFISFDNRNWHNDCFNCVKCQSSLVGQGFMTEEEDILCPVCGQA</sequence>
<protein>
    <submittedName>
        <fullName evidence="10">Prickle-like protein 3-like</fullName>
    </submittedName>
</protein>
<evidence type="ECO:0000313" key="10">
    <source>
        <dbReference type="RefSeq" id="XP_002731816.2"/>
    </source>
</evidence>
<evidence type="ECO:0000259" key="7">
    <source>
        <dbReference type="PROSITE" id="PS50023"/>
    </source>
</evidence>
<keyword evidence="5 6" id="KW-0440">LIM domain</keyword>